<comment type="caution">
    <text evidence="1">The sequence shown here is derived from an EMBL/GenBank/DDBJ whole genome shotgun (WGS) entry which is preliminary data.</text>
</comment>
<evidence type="ECO:0000313" key="2">
    <source>
        <dbReference type="Proteomes" id="UP001173802"/>
    </source>
</evidence>
<organism evidence="1 2">
    <name type="scientific">Helicobacter zhangjianzhongii</name>
    <dbReference type="NCBI Taxonomy" id="2974574"/>
    <lineage>
        <taxon>Bacteria</taxon>
        <taxon>Pseudomonadati</taxon>
        <taxon>Campylobacterota</taxon>
        <taxon>Epsilonproteobacteria</taxon>
        <taxon>Campylobacterales</taxon>
        <taxon>Helicobacteraceae</taxon>
        <taxon>Helicobacter</taxon>
    </lineage>
</organism>
<reference evidence="1 2" key="1">
    <citation type="journal article" date="2023" name="Microorganisms">
        <title>Isolation and Genomic Characteristics of Cat-Borne Campylobacter felis sp. nov. and Sheep-Borne Campylobacter ovis sp. nov.</title>
        <authorList>
            <person name="Wang H."/>
            <person name="Li Y."/>
            <person name="Gu Y."/>
            <person name="Zhou G."/>
            <person name="Chen X."/>
            <person name="Zhang X."/>
            <person name="Shao Z."/>
            <person name="Zhang J."/>
            <person name="Zhang M."/>
        </authorList>
    </citation>
    <scope>NUCLEOTIDE SEQUENCE [LARGE SCALE GENOMIC DNA]</scope>
    <source>
        <strain evidence="1 2">XJK30-2</strain>
    </source>
</reference>
<evidence type="ECO:0000313" key="1">
    <source>
        <dbReference type="EMBL" id="MDL0082990.1"/>
    </source>
</evidence>
<accession>A0ACC6FVN9</accession>
<gene>
    <name evidence="1" type="ORF">NYG90_10000</name>
</gene>
<feature type="non-terminal residue" evidence="1">
    <location>
        <position position="1"/>
    </location>
</feature>
<proteinExistence type="predicted"/>
<dbReference type="Proteomes" id="UP001173802">
    <property type="component" value="Unassembled WGS sequence"/>
</dbReference>
<keyword evidence="2" id="KW-1185">Reference proteome</keyword>
<name>A0ACC6FVN9_9HELI</name>
<dbReference type="EMBL" id="JANURN010000013">
    <property type="protein sequence ID" value="MDL0082990.1"/>
    <property type="molecule type" value="Genomic_DNA"/>
</dbReference>
<protein>
    <submittedName>
        <fullName evidence="1">Uncharacterized protein</fullName>
    </submittedName>
</protein>
<sequence length="450" mass="49121">NLEAQENSQSLESTKESSQVTAQKVDSSADSSELAQEAAPSTPATDSSPQAESAPSAAKPTPTPPLLPEAPNLGDDPLAPELDQTDEKKLEAFKQEVAEAIKNNAGVIESTHYTLQGIAELLNISSDLFRFYKYHAQSISLSSKQWAELNANLQAITSYINQALQSLATQHTQSLAIYKLVETMLDEAKSLSDSTKLDLEQVKEALRALNELDHKLAELMSLSAELEAQIKLAEALKQEVTNLSQTLLNEMRTELLSDKEGYERELESKKDEYIALLDTKLGDLTKKLAEFESTLTQKSQELAQKIAEIESSVQDKAQETKQALETKGQAIKGELETYKDELKAELQEIIQNAGGDISGSGSQEALNAIKRAKDQALQALQEKKSELETQLAELGNQTKVELEAKKAIALESINTDKTKALQEINALLQGLKPSSQSQNLADSELGTNLL</sequence>